<comment type="pathway">
    <text evidence="3">Glycerolipid metabolism; triacylglycerol biosynthesis.</text>
</comment>
<gene>
    <name evidence="14" type="ORF">Sjap_022477</name>
</gene>
<dbReference type="Pfam" id="PF03007">
    <property type="entry name" value="WS_DGAT_cat"/>
    <property type="match status" value="1"/>
</dbReference>
<evidence type="ECO:0000256" key="4">
    <source>
        <dbReference type="ARBA" id="ARBA00005189"/>
    </source>
</evidence>
<dbReference type="EMBL" id="JBBNAE010000009">
    <property type="protein sequence ID" value="KAK9096980.1"/>
    <property type="molecule type" value="Genomic_DNA"/>
</dbReference>
<evidence type="ECO:0000313" key="15">
    <source>
        <dbReference type="Proteomes" id="UP001417504"/>
    </source>
</evidence>
<dbReference type="Pfam" id="PF06974">
    <property type="entry name" value="WS_DGAT_C"/>
    <property type="match status" value="1"/>
</dbReference>
<evidence type="ECO:0008006" key="16">
    <source>
        <dbReference type="Google" id="ProtNLM"/>
    </source>
</evidence>
<dbReference type="GO" id="GO:0047196">
    <property type="term" value="F:long-chain-alcohol O-fatty-acyltransferase activity"/>
    <property type="evidence" value="ECO:0007669"/>
    <property type="project" value="UniProtKB-EC"/>
</dbReference>
<protein>
    <recommendedName>
        <fullName evidence="16">Diacylglycerol O-acyltransferase</fullName>
    </recommendedName>
</protein>
<evidence type="ECO:0000256" key="11">
    <source>
        <dbReference type="SAM" id="MobiDB-lite"/>
    </source>
</evidence>
<feature type="region of interest" description="Disordered" evidence="11">
    <location>
        <begin position="191"/>
        <end position="213"/>
    </location>
</feature>
<dbReference type="Proteomes" id="UP001417504">
    <property type="component" value="Unassembled WGS sequence"/>
</dbReference>
<comment type="catalytic activity">
    <reaction evidence="10">
        <text>an acyl-CoA + a 1,2-diacyl-sn-glycerol = a triacyl-sn-glycerol + CoA</text>
        <dbReference type="Rhea" id="RHEA:10868"/>
        <dbReference type="ChEBI" id="CHEBI:17815"/>
        <dbReference type="ChEBI" id="CHEBI:57287"/>
        <dbReference type="ChEBI" id="CHEBI:58342"/>
        <dbReference type="ChEBI" id="CHEBI:64615"/>
        <dbReference type="EC" id="2.3.1.20"/>
    </reaction>
</comment>
<dbReference type="PANTHER" id="PTHR31650:SF41">
    <property type="entry name" value="O-ACYLTRANSFERASE WSD1-LIKE ISOFORM X1"/>
    <property type="match status" value="1"/>
</dbReference>
<evidence type="ECO:0000256" key="7">
    <source>
        <dbReference type="ARBA" id="ARBA00023315"/>
    </source>
</evidence>
<dbReference type="GO" id="GO:0005789">
    <property type="term" value="C:endoplasmic reticulum membrane"/>
    <property type="evidence" value="ECO:0007669"/>
    <property type="project" value="UniProtKB-SubCell"/>
</dbReference>
<accession>A0AAP0ERK4</accession>
<keyword evidence="6" id="KW-0256">Endoplasmic reticulum</keyword>
<comment type="pathway">
    <text evidence="4">Lipid metabolism.</text>
</comment>
<name>A0AAP0ERK4_9MAGN</name>
<evidence type="ECO:0000256" key="10">
    <source>
        <dbReference type="ARBA" id="ARBA00048109"/>
    </source>
</evidence>
<dbReference type="InterPro" id="IPR009721">
    <property type="entry name" value="O-acyltransferase_WSD1_C"/>
</dbReference>
<evidence type="ECO:0000256" key="8">
    <source>
        <dbReference type="ARBA" id="ARBA00024360"/>
    </source>
</evidence>
<dbReference type="Gene3D" id="3.30.559.10">
    <property type="entry name" value="Chloramphenicol acetyltransferase-like domain"/>
    <property type="match status" value="1"/>
</dbReference>
<evidence type="ECO:0000256" key="9">
    <source>
        <dbReference type="ARBA" id="ARBA00047604"/>
    </source>
</evidence>
<reference evidence="14 15" key="1">
    <citation type="submission" date="2024-01" db="EMBL/GenBank/DDBJ databases">
        <title>Genome assemblies of Stephania.</title>
        <authorList>
            <person name="Yang L."/>
        </authorList>
    </citation>
    <scope>NUCLEOTIDE SEQUENCE [LARGE SCALE GENOMIC DNA]</scope>
    <source>
        <strain evidence="14">QJT</strain>
        <tissue evidence="14">Leaf</tissue>
    </source>
</reference>
<dbReference type="GO" id="GO:0005886">
    <property type="term" value="C:plasma membrane"/>
    <property type="evidence" value="ECO:0007669"/>
    <property type="project" value="UniProtKB-SubCell"/>
</dbReference>
<evidence type="ECO:0000256" key="1">
    <source>
        <dbReference type="ARBA" id="ARBA00004162"/>
    </source>
</evidence>
<evidence type="ECO:0000256" key="3">
    <source>
        <dbReference type="ARBA" id="ARBA00004771"/>
    </source>
</evidence>
<dbReference type="GO" id="GO:0004144">
    <property type="term" value="F:diacylglycerol O-acyltransferase activity"/>
    <property type="evidence" value="ECO:0007669"/>
    <property type="project" value="UniProtKB-EC"/>
</dbReference>
<dbReference type="InterPro" id="IPR023213">
    <property type="entry name" value="CAT-like_dom_sf"/>
</dbReference>
<dbReference type="SUPFAM" id="SSF52777">
    <property type="entry name" value="CoA-dependent acyltransferases"/>
    <property type="match status" value="1"/>
</dbReference>
<feature type="region of interest" description="Disordered" evidence="11">
    <location>
        <begin position="1"/>
        <end position="35"/>
    </location>
</feature>
<feature type="domain" description="O-acyltransferase WSD1 C-terminal" evidence="13">
    <location>
        <begin position="292"/>
        <end position="421"/>
    </location>
</feature>
<proteinExistence type="inferred from homology"/>
<comment type="subcellular location">
    <subcellularLocation>
        <location evidence="1">Cell membrane</location>
        <topology evidence="1">Single-pass membrane protein</topology>
    </subcellularLocation>
    <subcellularLocation>
        <location evidence="2">Endoplasmic reticulum membrane</location>
    </subcellularLocation>
</comment>
<evidence type="ECO:0000256" key="6">
    <source>
        <dbReference type="ARBA" id="ARBA00022824"/>
    </source>
</evidence>
<feature type="domain" description="O-acyltransferase WSD1-like N-terminal" evidence="12">
    <location>
        <begin position="62"/>
        <end position="288"/>
    </location>
</feature>
<dbReference type="AlphaFoldDB" id="A0AAP0ERK4"/>
<evidence type="ECO:0000259" key="12">
    <source>
        <dbReference type="Pfam" id="PF03007"/>
    </source>
</evidence>
<feature type="compositionally biased region" description="Low complexity" evidence="11">
    <location>
        <begin position="201"/>
        <end position="213"/>
    </location>
</feature>
<dbReference type="PANTHER" id="PTHR31650">
    <property type="entry name" value="O-ACYLTRANSFERASE (WSD1-LIKE) FAMILY PROTEIN"/>
    <property type="match status" value="1"/>
</dbReference>
<sequence>MVHRHIKPLSLSPPSSMDDSSSEVLDYDEPMTPAGRLFHRPEMEQVINCAVGVKNPIADAEAIKEAIEKSLMIKHPRFRSVMVRDSSGRERWRRLSHVDLESHVFVRDIVGSSSNRDGNDNDGDDDEETVNGYVANLCVSSSLSLDKPLWEFHVLRRQKCLVLRVHHSLGDGISLMSLFLACCRKVDDPDEIPTIGPTPPSSSSSSSSSRSSKLRSSSSLSLLRSILRRAWRAVMMGVLTLVFVLKFIGRALGVKDVKTCISGGDGVELWPRKLATAKFKLDDLKFVKMLSLMRDPLEYVRKTKATIDRKKLSLEAHFSYILGYLAMALLGPKVPAYLNYRTICNTSFTISNIFGPQEEITCAGNPVTYLRVTSTSLAHAITMHMVSYAGNAEMQVLAAKDIIPEPKVLAKCFEEALLDMKRAAQTQH</sequence>
<dbReference type="InterPro" id="IPR045034">
    <property type="entry name" value="O-acyltransferase_WSD1-like"/>
</dbReference>
<comment type="caution">
    <text evidence="14">The sequence shown here is derived from an EMBL/GenBank/DDBJ whole genome shotgun (WGS) entry which is preliminary data.</text>
</comment>
<comment type="catalytic activity">
    <reaction evidence="9">
        <text>a long chain fatty alcohol + a fatty acyl-CoA = a long-chain alcohol wax ester + CoA</text>
        <dbReference type="Rhea" id="RHEA:38443"/>
        <dbReference type="ChEBI" id="CHEBI:17135"/>
        <dbReference type="ChEBI" id="CHEBI:57287"/>
        <dbReference type="ChEBI" id="CHEBI:77636"/>
        <dbReference type="ChEBI" id="CHEBI:235323"/>
        <dbReference type="EC" id="2.3.1.75"/>
    </reaction>
</comment>
<dbReference type="GO" id="GO:0019432">
    <property type="term" value="P:triglyceride biosynthetic process"/>
    <property type="evidence" value="ECO:0007669"/>
    <property type="project" value="TreeGrafter"/>
</dbReference>
<dbReference type="InterPro" id="IPR004255">
    <property type="entry name" value="O-acyltransferase_WSD1_N"/>
</dbReference>
<keyword evidence="7" id="KW-0012">Acyltransferase</keyword>
<keyword evidence="5" id="KW-0808">Transferase</keyword>
<evidence type="ECO:0000313" key="14">
    <source>
        <dbReference type="EMBL" id="KAK9096980.1"/>
    </source>
</evidence>
<comment type="similarity">
    <text evidence="8">In the N-terminal section; belongs to the long-chain O-acyltransferase family.</text>
</comment>
<feature type="compositionally biased region" description="Low complexity" evidence="11">
    <location>
        <begin position="8"/>
        <end position="24"/>
    </location>
</feature>
<organism evidence="14 15">
    <name type="scientific">Stephania japonica</name>
    <dbReference type="NCBI Taxonomy" id="461633"/>
    <lineage>
        <taxon>Eukaryota</taxon>
        <taxon>Viridiplantae</taxon>
        <taxon>Streptophyta</taxon>
        <taxon>Embryophyta</taxon>
        <taxon>Tracheophyta</taxon>
        <taxon>Spermatophyta</taxon>
        <taxon>Magnoliopsida</taxon>
        <taxon>Ranunculales</taxon>
        <taxon>Menispermaceae</taxon>
        <taxon>Menispermoideae</taxon>
        <taxon>Cissampelideae</taxon>
        <taxon>Stephania</taxon>
    </lineage>
</organism>
<keyword evidence="15" id="KW-1185">Reference proteome</keyword>
<evidence type="ECO:0000256" key="5">
    <source>
        <dbReference type="ARBA" id="ARBA00022679"/>
    </source>
</evidence>
<evidence type="ECO:0000256" key="2">
    <source>
        <dbReference type="ARBA" id="ARBA00004586"/>
    </source>
</evidence>
<evidence type="ECO:0000259" key="13">
    <source>
        <dbReference type="Pfam" id="PF06974"/>
    </source>
</evidence>